<protein>
    <submittedName>
        <fullName evidence="1">Uncharacterized protein</fullName>
    </submittedName>
</protein>
<sequence>KEDATAQGEVISKLTKERDEVVSGLEALK</sequence>
<organism evidence="1 2">
    <name type="scientific">Trifolium medium</name>
    <dbReference type="NCBI Taxonomy" id="97028"/>
    <lineage>
        <taxon>Eukaryota</taxon>
        <taxon>Viridiplantae</taxon>
        <taxon>Streptophyta</taxon>
        <taxon>Embryophyta</taxon>
        <taxon>Tracheophyta</taxon>
        <taxon>Spermatophyta</taxon>
        <taxon>Magnoliopsida</taxon>
        <taxon>eudicotyledons</taxon>
        <taxon>Gunneridae</taxon>
        <taxon>Pentapetalae</taxon>
        <taxon>rosids</taxon>
        <taxon>fabids</taxon>
        <taxon>Fabales</taxon>
        <taxon>Fabaceae</taxon>
        <taxon>Papilionoideae</taxon>
        <taxon>50 kb inversion clade</taxon>
        <taxon>NPAAA clade</taxon>
        <taxon>Hologalegina</taxon>
        <taxon>IRL clade</taxon>
        <taxon>Trifolieae</taxon>
        <taxon>Trifolium</taxon>
    </lineage>
</organism>
<name>A0A392W9W2_9FABA</name>
<reference evidence="1 2" key="1">
    <citation type="journal article" date="2018" name="Front. Plant Sci.">
        <title>Red Clover (Trifolium pratense) and Zigzag Clover (T. medium) - A Picture of Genomic Similarities and Differences.</title>
        <authorList>
            <person name="Dluhosova J."/>
            <person name="Istvanek J."/>
            <person name="Nedelnik J."/>
            <person name="Repkova J."/>
        </authorList>
    </citation>
    <scope>NUCLEOTIDE SEQUENCE [LARGE SCALE GENOMIC DNA]</scope>
    <source>
        <strain evidence="2">cv. 10/8</strain>
        <tissue evidence="1">Leaf</tissue>
    </source>
</reference>
<evidence type="ECO:0000313" key="2">
    <source>
        <dbReference type="Proteomes" id="UP000265520"/>
    </source>
</evidence>
<keyword evidence="2" id="KW-1185">Reference proteome</keyword>
<feature type="non-terminal residue" evidence="1">
    <location>
        <position position="1"/>
    </location>
</feature>
<dbReference type="EMBL" id="LXQA011435100">
    <property type="protein sequence ID" value="MCI97177.1"/>
    <property type="molecule type" value="Genomic_DNA"/>
</dbReference>
<dbReference type="AlphaFoldDB" id="A0A392W9W2"/>
<evidence type="ECO:0000313" key="1">
    <source>
        <dbReference type="EMBL" id="MCI97177.1"/>
    </source>
</evidence>
<accession>A0A392W9W2</accession>
<comment type="caution">
    <text evidence="1">The sequence shown here is derived from an EMBL/GenBank/DDBJ whole genome shotgun (WGS) entry which is preliminary data.</text>
</comment>
<proteinExistence type="predicted"/>
<dbReference type="Proteomes" id="UP000265520">
    <property type="component" value="Unassembled WGS sequence"/>
</dbReference>